<feature type="DNA-binding region" description="OmpR/PhoB-type" evidence="2">
    <location>
        <begin position="1"/>
        <end position="98"/>
    </location>
</feature>
<dbReference type="EMBL" id="AP014946">
    <property type="protein sequence ID" value="BAT58454.1"/>
    <property type="molecule type" value="Genomic_DNA"/>
</dbReference>
<name>A0A0S3PRA4_9BRAD</name>
<evidence type="ECO:0000256" key="2">
    <source>
        <dbReference type="PROSITE-ProRule" id="PRU01091"/>
    </source>
</evidence>
<evidence type="ECO:0000256" key="3">
    <source>
        <dbReference type="SAM" id="MobiDB-lite"/>
    </source>
</evidence>
<keyword evidence="4" id="KW-1133">Transmembrane helix</keyword>
<dbReference type="InterPro" id="IPR016032">
    <property type="entry name" value="Sig_transdc_resp-reg_C-effctor"/>
</dbReference>
<feature type="transmembrane region" description="Helical" evidence="4">
    <location>
        <begin position="142"/>
        <end position="164"/>
    </location>
</feature>
<keyword evidence="4" id="KW-0812">Transmembrane</keyword>
<sequence>MRYRFGDCTLDTDRRELLRNDQTVQIGPLPFDLLVTLIRYRDQVLGKDRLLKELWDGRVVSDATLNSHLKAARAAIGDNGEEQKLIRTFNRKGFRFVGEVEEQPDATEPEQIPAESQAETAPVRHTVPLAAPAGWWQRNRRIVGGIAAVIAALMLVVVCVIALWPEPPFDAARVPLATDVVRLELTSYASRPNHKAIALTASRAYVADRQANRDEAQRAALSLCEKDERRPRNALCLLYASGTTVVMPAAFQVPLEDLRTRPFAPLEVDRLTFWSERDRSVLRDREIPERLSRVIFVSSTGQWYRSIRRTYTEAYRVGFDVCRYLWRRPCFILAIDDQTTVEVPRSRKVVGYFLPASDEAIPAAQRDKIARAYATLGWRAVAQGKTQWHAIGSAADEAAAIDGAMKKCGSADQDCRLVAIGNFRVSDP</sequence>
<protein>
    <submittedName>
        <fullName evidence="6">DNA-binding response regulator MtrA</fullName>
    </submittedName>
</protein>
<evidence type="ECO:0000313" key="6">
    <source>
        <dbReference type="EMBL" id="BAT58454.1"/>
    </source>
</evidence>
<dbReference type="GO" id="GO:0003677">
    <property type="term" value="F:DNA binding"/>
    <property type="evidence" value="ECO:0007669"/>
    <property type="project" value="UniProtKB-UniRule"/>
</dbReference>
<organism evidence="6 7">
    <name type="scientific">Variibacter gotjawalensis</name>
    <dbReference type="NCBI Taxonomy" id="1333996"/>
    <lineage>
        <taxon>Bacteria</taxon>
        <taxon>Pseudomonadati</taxon>
        <taxon>Pseudomonadota</taxon>
        <taxon>Alphaproteobacteria</taxon>
        <taxon>Hyphomicrobiales</taxon>
        <taxon>Nitrobacteraceae</taxon>
        <taxon>Variibacter</taxon>
    </lineage>
</organism>
<dbReference type="RefSeq" id="WP_096352387.1">
    <property type="nucleotide sequence ID" value="NZ_AP014946.1"/>
</dbReference>
<dbReference type="PROSITE" id="PS51755">
    <property type="entry name" value="OMPR_PHOB"/>
    <property type="match status" value="1"/>
</dbReference>
<dbReference type="Proteomes" id="UP000236884">
    <property type="component" value="Chromosome"/>
</dbReference>
<keyword evidence="1 2" id="KW-0238">DNA-binding</keyword>
<dbReference type="AlphaFoldDB" id="A0A0S3PRA4"/>
<proteinExistence type="predicted"/>
<reference evidence="6 7" key="1">
    <citation type="submission" date="2015-08" db="EMBL/GenBank/DDBJ databases">
        <title>Investigation of the bacterial diversity of lava forest soil.</title>
        <authorList>
            <person name="Lee J.S."/>
        </authorList>
    </citation>
    <scope>NUCLEOTIDE SEQUENCE [LARGE SCALE GENOMIC DNA]</scope>
    <source>
        <strain evidence="6 7">GJW-30</strain>
    </source>
</reference>
<evidence type="ECO:0000256" key="4">
    <source>
        <dbReference type="SAM" id="Phobius"/>
    </source>
</evidence>
<keyword evidence="7" id="KW-1185">Reference proteome</keyword>
<gene>
    <name evidence="6" type="primary">mtrA</name>
    <name evidence="6" type="ORF">GJW-30_1_00979</name>
</gene>
<evidence type="ECO:0000259" key="5">
    <source>
        <dbReference type="PROSITE" id="PS51755"/>
    </source>
</evidence>
<dbReference type="GO" id="GO:0000160">
    <property type="term" value="P:phosphorelay signal transduction system"/>
    <property type="evidence" value="ECO:0007669"/>
    <property type="project" value="InterPro"/>
</dbReference>
<accession>A0A0S3PRA4</accession>
<evidence type="ECO:0000256" key="1">
    <source>
        <dbReference type="ARBA" id="ARBA00023125"/>
    </source>
</evidence>
<dbReference type="SUPFAM" id="SSF46894">
    <property type="entry name" value="C-terminal effector domain of the bipartite response regulators"/>
    <property type="match status" value="1"/>
</dbReference>
<dbReference type="InterPro" id="IPR036388">
    <property type="entry name" value="WH-like_DNA-bd_sf"/>
</dbReference>
<dbReference type="Gene3D" id="1.10.10.10">
    <property type="entry name" value="Winged helix-like DNA-binding domain superfamily/Winged helix DNA-binding domain"/>
    <property type="match status" value="1"/>
</dbReference>
<dbReference type="OrthoDB" id="9807521at2"/>
<evidence type="ECO:0000313" key="7">
    <source>
        <dbReference type="Proteomes" id="UP000236884"/>
    </source>
</evidence>
<dbReference type="KEGG" id="vgo:GJW-30_1_00979"/>
<dbReference type="InterPro" id="IPR001867">
    <property type="entry name" value="OmpR/PhoB-type_DNA-bd"/>
</dbReference>
<dbReference type="CDD" id="cd00383">
    <property type="entry name" value="trans_reg_C"/>
    <property type="match status" value="1"/>
</dbReference>
<feature type="region of interest" description="Disordered" evidence="3">
    <location>
        <begin position="101"/>
        <end position="121"/>
    </location>
</feature>
<keyword evidence="4" id="KW-0472">Membrane</keyword>
<dbReference type="GO" id="GO:0006355">
    <property type="term" value="P:regulation of DNA-templated transcription"/>
    <property type="evidence" value="ECO:0007669"/>
    <property type="project" value="InterPro"/>
</dbReference>
<feature type="domain" description="OmpR/PhoB-type" evidence="5">
    <location>
        <begin position="1"/>
        <end position="98"/>
    </location>
</feature>
<dbReference type="Pfam" id="PF00486">
    <property type="entry name" value="Trans_reg_C"/>
    <property type="match status" value="1"/>
</dbReference>
<dbReference type="SMART" id="SM00862">
    <property type="entry name" value="Trans_reg_C"/>
    <property type="match status" value="1"/>
</dbReference>